<proteinExistence type="predicted"/>
<evidence type="ECO:0000313" key="6">
    <source>
        <dbReference type="EMBL" id="CAB5227936.1"/>
    </source>
</evidence>
<name>A0A6J5LSS6_9CAUD</name>
<evidence type="ECO:0000313" key="3">
    <source>
        <dbReference type="EMBL" id="CAB4182891.1"/>
    </source>
</evidence>
<dbReference type="EMBL" id="LR797297">
    <property type="protein sequence ID" value="CAB4200269.1"/>
    <property type="molecule type" value="Genomic_DNA"/>
</dbReference>
<evidence type="ECO:0000313" key="4">
    <source>
        <dbReference type="EMBL" id="CAB4200269.1"/>
    </source>
</evidence>
<dbReference type="EMBL" id="LR796863">
    <property type="protein sequence ID" value="CAB4171261.1"/>
    <property type="molecule type" value="Genomic_DNA"/>
</dbReference>
<reference evidence="1" key="1">
    <citation type="submission" date="2020-04" db="EMBL/GenBank/DDBJ databases">
        <authorList>
            <person name="Chiriac C."/>
            <person name="Salcher M."/>
            <person name="Ghai R."/>
            <person name="Kavagutti S V."/>
        </authorList>
    </citation>
    <scope>NUCLEOTIDE SEQUENCE</scope>
</reference>
<dbReference type="EMBL" id="LR797400">
    <property type="protein sequence ID" value="CAB4213486.1"/>
    <property type="molecule type" value="Genomic_DNA"/>
</dbReference>
<evidence type="ECO:0000313" key="1">
    <source>
        <dbReference type="EMBL" id="CAB4136010.1"/>
    </source>
</evidence>
<sequence>MNEWQLSPQEEAAWYESGLSAHGVELEEFERESVITYGRILLHFKLQENLRAEDKTLKLMQFLADIKLRYRFTAEDREKLNTLLQ</sequence>
<protein>
    <submittedName>
        <fullName evidence="1">Uncharacterized protein</fullName>
    </submittedName>
</protein>
<dbReference type="EMBL" id="LR797034">
    <property type="protein sequence ID" value="CAB4182891.1"/>
    <property type="molecule type" value="Genomic_DNA"/>
</dbReference>
<organism evidence="1">
    <name type="scientific">uncultured Caudovirales phage</name>
    <dbReference type="NCBI Taxonomy" id="2100421"/>
    <lineage>
        <taxon>Viruses</taxon>
        <taxon>Duplodnaviria</taxon>
        <taxon>Heunggongvirae</taxon>
        <taxon>Uroviricota</taxon>
        <taxon>Caudoviricetes</taxon>
        <taxon>Peduoviridae</taxon>
        <taxon>Maltschvirus</taxon>
        <taxon>Maltschvirus maltsch</taxon>
    </lineage>
</organism>
<dbReference type="EMBL" id="LR796310">
    <property type="protein sequence ID" value="CAB4136010.1"/>
    <property type="molecule type" value="Genomic_DNA"/>
</dbReference>
<evidence type="ECO:0000313" key="2">
    <source>
        <dbReference type="EMBL" id="CAB4171261.1"/>
    </source>
</evidence>
<dbReference type="EMBL" id="LR798381">
    <property type="protein sequence ID" value="CAB5227936.1"/>
    <property type="molecule type" value="Genomic_DNA"/>
</dbReference>
<gene>
    <name evidence="3" type="ORF">UFOVP1094_29</name>
    <name evidence="4" type="ORF">UFOVP1342_29</name>
    <name evidence="5" type="ORF">UFOVP1450_29</name>
    <name evidence="6" type="ORF">UFOVP1539_17</name>
    <name evidence="1" type="ORF">UFOVP297_5</name>
    <name evidence="2" type="ORF">UFOVP917_27</name>
</gene>
<accession>A0A6J5LSS6</accession>
<evidence type="ECO:0000313" key="5">
    <source>
        <dbReference type="EMBL" id="CAB4213486.1"/>
    </source>
</evidence>